<feature type="region of interest" description="Disordered" evidence="4">
    <location>
        <begin position="135"/>
        <end position="158"/>
    </location>
</feature>
<dbReference type="Gene3D" id="3.40.50.300">
    <property type="entry name" value="P-loop containing nucleotide triphosphate hydrolases"/>
    <property type="match status" value="3"/>
</dbReference>
<keyword evidence="6" id="KW-0378">Hydrolase</keyword>
<reference evidence="6 7" key="1">
    <citation type="journal article" date="2016" name="Nat. Commun.">
        <title>Ectomycorrhizal ecology is imprinted in the genome of the dominant symbiotic fungus Cenococcum geophilum.</title>
        <authorList>
            <consortium name="DOE Joint Genome Institute"/>
            <person name="Peter M."/>
            <person name="Kohler A."/>
            <person name="Ohm R.A."/>
            <person name="Kuo A."/>
            <person name="Krutzmann J."/>
            <person name="Morin E."/>
            <person name="Arend M."/>
            <person name="Barry K.W."/>
            <person name="Binder M."/>
            <person name="Choi C."/>
            <person name="Clum A."/>
            <person name="Copeland A."/>
            <person name="Grisel N."/>
            <person name="Haridas S."/>
            <person name="Kipfer T."/>
            <person name="LaButti K."/>
            <person name="Lindquist E."/>
            <person name="Lipzen A."/>
            <person name="Maire R."/>
            <person name="Meier B."/>
            <person name="Mihaltcheva S."/>
            <person name="Molinier V."/>
            <person name="Murat C."/>
            <person name="Poggeler S."/>
            <person name="Quandt C.A."/>
            <person name="Sperisen C."/>
            <person name="Tritt A."/>
            <person name="Tisserant E."/>
            <person name="Crous P.W."/>
            <person name="Henrissat B."/>
            <person name="Nehls U."/>
            <person name="Egli S."/>
            <person name="Spatafora J.W."/>
            <person name="Grigoriev I.V."/>
            <person name="Martin F.M."/>
        </authorList>
    </citation>
    <scope>NUCLEOTIDE SEQUENCE [LARGE SCALE GENOMIC DNA]</scope>
    <source>
        <strain evidence="6 7">CBS 207.34</strain>
    </source>
</reference>
<keyword evidence="3" id="KW-0067">ATP-binding</keyword>
<evidence type="ECO:0000313" key="6">
    <source>
        <dbReference type="EMBL" id="OCL11175.1"/>
    </source>
</evidence>
<dbReference type="CDD" id="cd00009">
    <property type="entry name" value="AAA"/>
    <property type="match status" value="3"/>
</dbReference>
<feature type="domain" description="AAA+ ATPase" evidence="5">
    <location>
        <begin position="657"/>
        <end position="792"/>
    </location>
</feature>
<accession>A0A8E2F6E0</accession>
<dbReference type="PANTHER" id="PTHR43392">
    <property type="entry name" value="AAA-TYPE ATPASE FAMILY PROTEIN / ANKYRIN REPEAT FAMILY PROTEIN"/>
    <property type="match status" value="1"/>
</dbReference>
<evidence type="ECO:0000256" key="4">
    <source>
        <dbReference type="SAM" id="MobiDB-lite"/>
    </source>
</evidence>
<protein>
    <submittedName>
        <fullName evidence="6">P-loop containing nucleoside triphosphate hydrolase protein</fullName>
    </submittedName>
</protein>
<dbReference type="FunFam" id="1.10.8.60:FF:000160">
    <property type="entry name" value="WGS project CABT00000000 data, contig 2.55"/>
    <property type="match status" value="1"/>
</dbReference>
<evidence type="ECO:0000256" key="1">
    <source>
        <dbReference type="ARBA" id="ARBA00010378"/>
    </source>
</evidence>
<dbReference type="InterPro" id="IPR027417">
    <property type="entry name" value="P-loop_NTPase"/>
</dbReference>
<dbReference type="Pfam" id="PF00004">
    <property type="entry name" value="AAA"/>
    <property type="match status" value="3"/>
</dbReference>
<evidence type="ECO:0000256" key="3">
    <source>
        <dbReference type="ARBA" id="ARBA00022840"/>
    </source>
</evidence>
<dbReference type="InterPro" id="IPR003959">
    <property type="entry name" value="ATPase_AAA_core"/>
</dbReference>
<comment type="similarity">
    <text evidence="1">Belongs to the CbxX/CfxQ family.</text>
</comment>
<dbReference type="SMART" id="SM00382">
    <property type="entry name" value="AAA"/>
    <property type="match status" value="3"/>
</dbReference>
<dbReference type="PANTHER" id="PTHR43392:SF2">
    <property type="entry name" value="AAA-TYPE ATPASE FAMILY PROTEIN _ ANKYRIN REPEAT FAMILY PROTEIN"/>
    <property type="match status" value="1"/>
</dbReference>
<dbReference type="InterPro" id="IPR003593">
    <property type="entry name" value="AAA+_ATPase"/>
</dbReference>
<dbReference type="GO" id="GO:0016887">
    <property type="term" value="F:ATP hydrolysis activity"/>
    <property type="evidence" value="ECO:0007669"/>
    <property type="project" value="InterPro"/>
</dbReference>
<feature type="domain" description="AAA+ ATPase" evidence="5">
    <location>
        <begin position="74"/>
        <end position="234"/>
    </location>
</feature>
<dbReference type="Gene3D" id="1.10.8.60">
    <property type="match status" value="2"/>
</dbReference>
<dbReference type="PRINTS" id="PR00819">
    <property type="entry name" value="CBXCFQXSUPER"/>
</dbReference>
<proteinExistence type="inferred from homology"/>
<feature type="domain" description="AAA+ ATPase" evidence="5">
    <location>
        <begin position="381"/>
        <end position="520"/>
    </location>
</feature>
<keyword evidence="7" id="KW-1185">Reference proteome</keyword>
<dbReference type="Proteomes" id="UP000250140">
    <property type="component" value="Unassembled WGS sequence"/>
</dbReference>
<dbReference type="GO" id="GO:0005524">
    <property type="term" value="F:ATP binding"/>
    <property type="evidence" value="ECO:0007669"/>
    <property type="project" value="UniProtKB-KW"/>
</dbReference>
<evidence type="ECO:0000256" key="2">
    <source>
        <dbReference type="ARBA" id="ARBA00022741"/>
    </source>
</evidence>
<dbReference type="EMBL" id="KV749103">
    <property type="protein sequence ID" value="OCL11175.1"/>
    <property type="molecule type" value="Genomic_DNA"/>
</dbReference>
<dbReference type="Pfam" id="PF17866">
    <property type="entry name" value="AAA_lid_6"/>
    <property type="match status" value="2"/>
</dbReference>
<dbReference type="InterPro" id="IPR050773">
    <property type="entry name" value="CbxX/CfxQ_RuBisCO_ESX"/>
</dbReference>
<dbReference type="InterPro" id="IPR041627">
    <property type="entry name" value="AAA_lid_6"/>
</dbReference>
<organism evidence="6 7">
    <name type="scientific">Glonium stellatum</name>
    <dbReference type="NCBI Taxonomy" id="574774"/>
    <lineage>
        <taxon>Eukaryota</taxon>
        <taxon>Fungi</taxon>
        <taxon>Dikarya</taxon>
        <taxon>Ascomycota</taxon>
        <taxon>Pezizomycotina</taxon>
        <taxon>Dothideomycetes</taxon>
        <taxon>Pleosporomycetidae</taxon>
        <taxon>Gloniales</taxon>
        <taxon>Gloniaceae</taxon>
        <taxon>Glonium</taxon>
    </lineage>
</organism>
<dbReference type="OrthoDB" id="2423195at2759"/>
<sequence>MKDELAYTRAPQSVLELSSAAALPAAGDSKEPNHASDAVIAQIMSLVGLEEVKSHLLDIQSCLRIFKCQGASRRRYHVVFQGNPGTGKTTVARLYAKLLHSVGVLESDVLKETSGTELASQGPHAVKEMIKKMIGESGHGSSDSSDSDILPWRSRRPRRRSQRAGGVLFVDEAYQLTAPHVSNAGRQVLDILLTEMENNNDKLVVVFAGYKEELESFFSHNPGLKSRIPNTLSFKDFGETELLKILQDCIINNFHGRMKVEGGLDGLYMRVATRRVARSRGNRGFGNARAVENLFDQIWLRQVRRLKSHPKDEPEPDYFYLTKEDLIGPNPSHVKRQSEALAKLENFTGLNAVKESVKNMFDMIETNYERELMECEPLIFSLNRVFVGSPGTGKTTVAKLYGQILADLGFLSNGDVVVKCPADFIGDAAGKSEANTKAILASTIGKVLIIDEAYMLDPGDYTKQQESFKNAVLDTLVAEVQSVPGDDRCVILLGYEDKLQAMFENANQGLHGRFVADNPFRFEDFSLAQLQRILEGKMHEKHLHHAPGALEAAADVLARAQMRQNFSNGREVDNILAKAILNFQARQSKMDRKDRRFDAMLEPEDFDPDFHRSIQAATRCGHILKGLLSDSIISKLGDYQRQADVAREWRLNPRELVPSTFLFLGASGTGKTTAARYMGKLFYDIGFLPTDEVVECSAADFIGQHVGHTFPKTDAQFKHGLGKVLFVDEAYRLMEGGYAAEAIEELISLIRRYSDQMILILAGDTLKMDKLMSAWPDLSSLFLEEIIFPNLKPMDCLVLLERELQRKSISSTFLTDPHSPSHNQFLKAFAILSAFPCWSNAKDVRGLAYQMASTVLSRAPRNSHGAPQLSLSADQAMTCIKTMFNVRYARLKGRNPPACSRAGQEDSDITKAAMDAVASDGNFSFHQSEQTRIAEVVDHSTSIQVASETATGEEEEHHDCDEQRVKEQAVQEALRQMAPCENGYVWTKEPGGYRCRGGAHFVSDASVAHLTA</sequence>
<dbReference type="AlphaFoldDB" id="A0A8E2F6E0"/>
<dbReference type="SUPFAM" id="SSF52540">
    <property type="entry name" value="P-loop containing nucleoside triphosphate hydrolases"/>
    <property type="match status" value="3"/>
</dbReference>
<evidence type="ECO:0000313" key="7">
    <source>
        <dbReference type="Proteomes" id="UP000250140"/>
    </source>
</evidence>
<evidence type="ECO:0000259" key="5">
    <source>
        <dbReference type="SMART" id="SM00382"/>
    </source>
</evidence>
<name>A0A8E2F6E0_9PEZI</name>
<dbReference type="FunFam" id="3.40.50.300:FF:000216">
    <property type="entry name" value="Type VII secretion ATPase EccA"/>
    <property type="match status" value="1"/>
</dbReference>
<keyword evidence="2" id="KW-0547">Nucleotide-binding</keyword>
<dbReference type="InterPro" id="IPR000641">
    <property type="entry name" value="CbxX/CfxQ"/>
</dbReference>
<gene>
    <name evidence="6" type="ORF">AOQ84DRAFT_424859</name>
</gene>